<feature type="transmembrane region" description="Helical" evidence="1">
    <location>
        <begin position="15"/>
        <end position="39"/>
    </location>
</feature>
<keyword evidence="1" id="KW-0472">Membrane</keyword>
<keyword evidence="1" id="KW-1133">Transmembrane helix</keyword>
<dbReference type="EMBL" id="MBRJ01000065">
    <property type="protein sequence ID" value="OHX40564.1"/>
    <property type="molecule type" value="Genomic_DNA"/>
</dbReference>
<feature type="transmembrane region" description="Helical" evidence="1">
    <location>
        <begin position="84"/>
        <end position="103"/>
    </location>
</feature>
<evidence type="ECO:0000256" key="1">
    <source>
        <dbReference type="SAM" id="Phobius"/>
    </source>
</evidence>
<keyword evidence="3" id="KW-1185">Reference proteome</keyword>
<evidence type="ECO:0000313" key="2">
    <source>
        <dbReference type="EMBL" id="OHX40564.1"/>
    </source>
</evidence>
<organism evidence="2 3">
    <name type="scientific">Cytobacillus oceanisediminis</name>
    <dbReference type="NCBI Taxonomy" id="665099"/>
    <lineage>
        <taxon>Bacteria</taxon>
        <taxon>Bacillati</taxon>
        <taxon>Bacillota</taxon>
        <taxon>Bacilli</taxon>
        <taxon>Bacillales</taxon>
        <taxon>Bacillaceae</taxon>
        <taxon>Cytobacillus</taxon>
    </lineage>
</organism>
<comment type="caution">
    <text evidence="2">The sequence shown here is derived from an EMBL/GenBank/DDBJ whole genome shotgun (WGS) entry which is preliminary data.</text>
</comment>
<keyword evidence="1" id="KW-0812">Transmembrane</keyword>
<dbReference type="Proteomes" id="UP000180194">
    <property type="component" value="Unassembled WGS sequence"/>
</dbReference>
<reference evidence="2 3" key="1">
    <citation type="submission" date="2016-07" db="EMBL/GenBank/DDBJ databases">
        <title>Bacillus oceanisediminis whole genome.</title>
        <authorList>
            <person name="Pal Y."/>
            <person name="Verma A."/>
            <person name="Mual P."/>
            <person name="Srinivasan K."/>
        </authorList>
    </citation>
    <scope>NUCLEOTIDE SEQUENCE [LARGE SCALE GENOMIC DNA]</scope>
    <source>
        <strain evidence="2 3">Bhandara28</strain>
    </source>
</reference>
<name>A0ABX3CJK8_9BACI</name>
<gene>
    <name evidence="2" type="ORF">BBV17_29230</name>
</gene>
<accession>A0ABX3CJK8</accession>
<evidence type="ECO:0000313" key="3">
    <source>
        <dbReference type="Proteomes" id="UP000180194"/>
    </source>
</evidence>
<sequence>MLKNRIIKAILPTTITSILSIISMTIPGIFVGAVFYSILRDTIPRGSTKPAIFEYIKHCVLYCLTGVIGWLIFILLVFKDLDFSGLYVPALFSIMYYHILLYINQYKD</sequence>
<protein>
    <recommendedName>
        <fullName evidence="4">DUF4870 domain-containing protein</fullName>
    </recommendedName>
</protein>
<feature type="transmembrane region" description="Helical" evidence="1">
    <location>
        <begin position="59"/>
        <end position="78"/>
    </location>
</feature>
<evidence type="ECO:0008006" key="4">
    <source>
        <dbReference type="Google" id="ProtNLM"/>
    </source>
</evidence>
<dbReference type="RefSeq" id="WP_071160078.1">
    <property type="nucleotide sequence ID" value="NZ_MBRJ01000065.1"/>
</dbReference>
<proteinExistence type="predicted"/>